<evidence type="ECO:0000313" key="2">
    <source>
        <dbReference type="Proteomes" id="UP000217182"/>
    </source>
</evidence>
<organism evidence="1 2">
    <name type="scientific">Gibbsiella quercinecans</name>
    <dbReference type="NCBI Taxonomy" id="929813"/>
    <lineage>
        <taxon>Bacteria</taxon>
        <taxon>Pseudomonadati</taxon>
        <taxon>Pseudomonadota</taxon>
        <taxon>Gammaproteobacteria</taxon>
        <taxon>Enterobacterales</taxon>
        <taxon>Yersiniaceae</taxon>
        <taxon>Gibbsiella</taxon>
    </lineage>
</organism>
<keyword evidence="2" id="KW-1185">Reference proteome</keyword>
<name>A0A250AVD4_9GAMM</name>
<evidence type="ECO:0000313" key="1">
    <source>
        <dbReference type="EMBL" id="ATA17879.1"/>
    </source>
</evidence>
<dbReference type="EMBL" id="CP014136">
    <property type="protein sequence ID" value="ATA17879.1"/>
    <property type="molecule type" value="Genomic_DNA"/>
</dbReference>
<protein>
    <submittedName>
        <fullName evidence="1">Uncharacterized protein</fullName>
    </submittedName>
</protein>
<proteinExistence type="predicted"/>
<reference evidence="1 2" key="1">
    <citation type="submission" date="2016-01" db="EMBL/GenBank/DDBJ databases">
        <authorList>
            <person name="Oliw E.H."/>
        </authorList>
    </citation>
    <scope>NUCLEOTIDE SEQUENCE [LARGE SCALE GENOMIC DNA]</scope>
    <source>
        <strain evidence="1 2">FRB97</strain>
    </source>
</reference>
<dbReference type="Proteomes" id="UP000217182">
    <property type="component" value="Chromosome"/>
</dbReference>
<accession>A0A250AVD4</accession>
<gene>
    <name evidence="1" type="ORF">AWC35_00065</name>
</gene>
<sequence>MNGLCFPAAKIDKASDKFNKPLLRVTPRLLTDNRQAKPFGIFKASANGIKPLLCMTIRVPGGNQIVGVVLNIGAIARTHQMARGGSMLCAVDKGRAACAILQSAAAGAQFRQNNSCVCRPVFPAMAVIKGNLSYMLPYNDSIVARGGGRNGTTTAYCRAQPKIWRKRQGYAAD</sequence>
<dbReference type="KEGG" id="gqu:AWC35_00065"/>
<dbReference type="AlphaFoldDB" id="A0A250AVD4"/>